<evidence type="ECO:0000313" key="1">
    <source>
        <dbReference type="EMBL" id="KAL3816493.1"/>
    </source>
</evidence>
<dbReference type="Proteomes" id="UP001530377">
    <property type="component" value="Unassembled WGS sequence"/>
</dbReference>
<keyword evidence="2" id="KW-1185">Reference proteome</keyword>
<sequence>QTFGCDTNLPVIKGEAYGSEPFDENEGGVGLAKRSAIKVIGVSSKGKGSDAKELVRYDKLQELDISVAKSTMDKANCKLLCCGTGKETYQDPGKSYRVEEKVIKLAPVEAAKNALSSMDSSPTIGSEGGSVVINFLGGDELIIGEVLDACGLTGVDRSIASGEVYIQDEKWFGVSEEDIITA</sequence>
<name>A0ABD3RWC3_9STRA</name>
<gene>
    <name evidence="1" type="ORF">ACHAXA_011298</name>
</gene>
<reference evidence="1 2" key="1">
    <citation type="submission" date="2024-10" db="EMBL/GenBank/DDBJ databases">
        <title>Updated reference genomes for cyclostephanoid diatoms.</title>
        <authorList>
            <person name="Roberts W.R."/>
            <person name="Alverson A.J."/>
        </authorList>
    </citation>
    <scope>NUCLEOTIDE SEQUENCE [LARGE SCALE GENOMIC DNA]</scope>
    <source>
        <strain evidence="1 2">AJA228-03</strain>
    </source>
</reference>
<comment type="caution">
    <text evidence="1">The sequence shown here is derived from an EMBL/GenBank/DDBJ whole genome shotgun (WGS) entry which is preliminary data.</text>
</comment>
<proteinExistence type="predicted"/>
<dbReference type="AlphaFoldDB" id="A0ABD3RWC3"/>
<organism evidence="1 2">
    <name type="scientific">Cyclostephanos tholiformis</name>
    <dbReference type="NCBI Taxonomy" id="382380"/>
    <lineage>
        <taxon>Eukaryota</taxon>
        <taxon>Sar</taxon>
        <taxon>Stramenopiles</taxon>
        <taxon>Ochrophyta</taxon>
        <taxon>Bacillariophyta</taxon>
        <taxon>Coscinodiscophyceae</taxon>
        <taxon>Thalassiosirophycidae</taxon>
        <taxon>Stephanodiscales</taxon>
        <taxon>Stephanodiscaceae</taxon>
        <taxon>Cyclostephanos</taxon>
    </lineage>
</organism>
<feature type="non-terminal residue" evidence="1">
    <location>
        <position position="1"/>
    </location>
</feature>
<evidence type="ECO:0000313" key="2">
    <source>
        <dbReference type="Proteomes" id="UP001530377"/>
    </source>
</evidence>
<protein>
    <submittedName>
        <fullName evidence="1">Uncharacterized protein</fullName>
    </submittedName>
</protein>
<dbReference type="EMBL" id="JALLPB020000145">
    <property type="protein sequence ID" value="KAL3816493.1"/>
    <property type="molecule type" value="Genomic_DNA"/>
</dbReference>
<accession>A0ABD3RWC3</accession>